<reference evidence="1" key="1">
    <citation type="submission" date="2021-02" db="EMBL/GenBank/DDBJ databases">
        <authorList>
            <consortium name="DOE Joint Genome Institute"/>
            <person name="Ahrendt S."/>
            <person name="Looney B.P."/>
            <person name="Miyauchi S."/>
            <person name="Morin E."/>
            <person name="Drula E."/>
            <person name="Courty P.E."/>
            <person name="Chicoki N."/>
            <person name="Fauchery L."/>
            <person name="Kohler A."/>
            <person name="Kuo A."/>
            <person name="Labutti K."/>
            <person name="Pangilinan J."/>
            <person name="Lipzen A."/>
            <person name="Riley R."/>
            <person name="Andreopoulos W."/>
            <person name="He G."/>
            <person name="Johnson J."/>
            <person name="Barry K.W."/>
            <person name="Grigoriev I.V."/>
            <person name="Nagy L."/>
            <person name="Hibbett D."/>
            <person name="Henrissat B."/>
            <person name="Matheny P.B."/>
            <person name="Labbe J."/>
            <person name="Martin F."/>
        </authorList>
    </citation>
    <scope>NUCLEOTIDE SEQUENCE</scope>
    <source>
        <strain evidence="1">EC-137</strain>
    </source>
</reference>
<keyword evidence="2" id="KW-1185">Reference proteome</keyword>
<sequence>MGIFTSVDAAAVKAKLTERDAALWSATQPSSTEHQPFLNATANEIVQHIEKGEWTASQVLEAYIARAVQAQQETRCLTEVFLERARAEARSLDEHFSTSKTLRGPLHGVPVSLKDQLHVAGCDTTLGYTTRIHRPENDDAVIATLLRNAGAVPFVKTNIPQTLMVFECSNPLWGRSLNPWSADHTCGGSSGGEGALLAMDGSVLGIGSDVGGSLRIPAHYCGIYSLKPGNIRISSEGTTSTVPGFTAVTSAYGPMGRSVDDLETACRVLFGHSQGHGAYFPAPVPFRDHWQKIPKKLRFGYYTSDYFIKASPACKRAVLETVEALRSQGHECIDFRVPGAVRALELFVALSSSDGYRTVLSDIGPDKRESALYLMTLGPRLPSFVRFFASWFSSFIDPIFAKLLALSRKKSVEEYHQFIAAKHDFEYDWRKEVWDCHEFDAVIAPVQAVPALPHHGCDYLSPLAAATILYNIVEAPVGCIPVTRVDPDKDAVTDEWLSAPDRGSKILESRVYGLGGVYDPVKMRGLPVGVQIVARPWEEEKLLGIMRLVDNALGPRGFGPGCWKARD</sequence>
<gene>
    <name evidence="1" type="ORF">K488DRAFT_60391</name>
</gene>
<evidence type="ECO:0000313" key="2">
    <source>
        <dbReference type="Proteomes" id="UP000814128"/>
    </source>
</evidence>
<evidence type="ECO:0000313" key="1">
    <source>
        <dbReference type="EMBL" id="KAI0027805.1"/>
    </source>
</evidence>
<name>A0ACB8Q8F8_9AGAM</name>
<protein>
    <submittedName>
        <fullName evidence="1">Amidase signature domain-containing protein</fullName>
    </submittedName>
</protein>
<accession>A0ACB8Q8F8</accession>
<reference evidence="1" key="2">
    <citation type="journal article" date="2022" name="New Phytol.">
        <title>Evolutionary transition to the ectomycorrhizal habit in the genomes of a hyperdiverse lineage of mushroom-forming fungi.</title>
        <authorList>
            <person name="Looney B."/>
            <person name="Miyauchi S."/>
            <person name="Morin E."/>
            <person name="Drula E."/>
            <person name="Courty P.E."/>
            <person name="Kohler A."/>
            <person name="Kuo A."/>
            <person name="LaButti K."/>
            <person name="Pangilinan J."/>
            <person name="Lipzen A."/>
            <person name="Riley R."/>
            <person name="Andreopoulos W."/>
            <person name="He G."/>
            <person name="Johnson J."/>
            <person name="Nolan M."/>
            <person name="Tritt A."/>
            <person name="Barry K.W."/>
            <person name="Grigoriev I.V."/>
            <person name="Nagy L.G."/>
            <person name="Hibbett D."/>
            <person name="Henrissat B."/>
            <person name="Matheny P.B."/>
            <person name="Labbe J."/>
            <person name="Martin F.M."/>
        </authorList>
    </citation>
    <scope>NUCLEOTIDE SEQUENCE</scope>
    <source>
        <strain evidence="1">EC-137</strain>
    </source>
</reference>
<dbReference type="Proteomes" id="UP000814128">
    <property type="component" value="Unassembled WGS sequence"/>
</dbReference>
<comment type="caution">
    <text evidence="1">The sequence shown here is derived from an EMBL/GenBank/DDBJ whole genome shotgun (WGS) entry which is preliminary data.</text>
</comment>
<proteinExistence type="predicted"/>
<organism evidence="1 2">
    <name type="scientific">Vararia minispora EC-137</name>
    <dbReference type="NCBI Taxonomy" id="1314806"/>
    <lineage>
        <taxon>Eukaryota</taxon>
        <taxon>Fungi</taxon>
        <taxon>Dikarya</taxon>
        <taxon>Basidiomycota</taxon>
        <taxon>Agaricomycotina</taxon>
        <taxon>Agaricomycetes</taxon>
        <taxon>Russulales</taxon>
        <taxon>Lachnocladiaceae</taxon>
        <taxon>Vararia</taxon>
    </lineage>
</organism>
<dbReference type="EMBL" id="MU273836">
    <property type="protein sequence ID" value="KAI0027805.1"/>
    <property type="molecule type" value="Genomic_DNA"/>
</dbReference>